<evidence type="ECO:0000313" key="7">
    <source>
        <dbReference type="Proteomes" id="UP000001554"/>
    </source>
</evidence>
<reference evidence="8" key="2">
    <citation type="submission" date="2025-08" db="UniProtKB">
        <authorList>
            <consortium name="RefSeq"/>
        </authorList>
    </citation>
    <scope>IDENTIFICATION</scope>
    <source>
        <strain evidence="8">S238N-H82</strain>
        <tissue evidence="8">Testes</tissue>
    </source>
</reference>
<feature type="chain" id="PRO_5039914384" evidence="5">
    <location>
        <begin position="21"/>
        <end position="325"/>
    </location>
</feature>
<dbReference type="PANTHER" id="PTHR46780">
    <property type="entry name" value="PROTEIN EVA-1"/>
    <property type="match status" value="1"/>
</dbReference>
<evidence type="ECO:0000259" key="6">
    <source>
        <dbReference type="PROSITE" id="PS50228"/>
    </source>
</evidence>
<dbReference type="GO" id="GO:0030246">
    <property type="term" value="F:carbohydrate binding"/>
    <property type="evidence" value="ECO:0007669"/>
    <property type="project" value="InterPro"/>
</dbReference>
<dbReference type="Pfam" id="PF13330">
    <property type="entry name" value="Mucin2_WxxW"/>
    <property type="match status" value="1"/>
</dbReference>
<dbReference type="PROSITE" id="PS50228">
    <property type="entry name" value="SUEL_LECTIN"/>
    <property type="match status" value="1"/>
</dbReference>
<dbReference type="InterPro" id="IPR025155">
    <property type="entry name" value="WxxW_domain"/>
</dbReference>
<dbReference type="Proteomes" id="UP000001554">
    <property type="component" value="Chromosome 5"/>
</dbReference>
<dbReference type="FunFam" id="2.60.120.740:FF:000001">
    <property type="entry name" value="Adhesion G protein-coupled receptor L2"/>
    <property type="match status" value="1"/>
</dbReference>
<keyword evidence="7" id="KW-1185">Reference proteome</keyword>
<keyword evidence="2" id="KW-0964">Secreted</keyword>
<dbReference type="Pfam" id="PF02140">
    <property type="entry name" value="SUEL_Lectin"/>
    <property type="match status" value="1"/>
</dbReference>
<gene>
    <name evidence="8" type="primary">LOC118415997</name>
</gene>
<reference evidence="7" key="1">
    <citation type="journal article" date="2020" name="Nat. Ecol. Evol.">
        <title>Deeply conserved synteny resolves early events in vertebrate evolution.</title>
        <authorList>
            <person name="Simakov O."/>
            <person name="Marletaz F."/>
            <person name="Yue J.X."/>
            <person name="O'Connell B."/>
            <person name="Jenkins J."/>
            <person name="Brandt A."/>
            <person name="Calef R."/>
            <person name="Tung C.H."/>
            <person name="Huang T.K."/>
            <person name="Schmutz J."/>
            <person name="Satoh N."/>
            <person name="Yu J.K."/>
            <person name="Putnam N.H."/>
            <person name="Green R.E."/>
            <person name="Rokhsar D.S."/>
        </authorList>
    </citation>
    <scope>NUCLEOTIDE SEQUENCE [LARGE SCALE GENOMIC DNA]</scope>
    <source>
        <strain evidence="7">S238N-H82</strain>
    </source>
</reference>
<evidence type="ECO:0000256" key="1">
    <source>
        <dbReference type="ARBA" id="ARBA00004613"/>
    </source>
</evidence>
<comment type="subcellular location">
    <subcellularLocation>
        <location evidence="1">Secreted</location>
    </subcellularLocation>
</comment>
<evidence type="ECO:0000256" key="4">
    <source>
        <dbReference type="ARBA" id="ARBA00023180"/>
    </source>
</evidence>
<dbReference type="GO" id="GO:0005576">
    <property type="term" value="C:extracellular region"/>
    <property type="evidence" value="ECO:0007669"/>
    <property type="project" value="UniProtKB-SubCell"/>
</dbReference>
<keyword evidence="3 5" id="KW-0732">Signal</keyword>
<dbReference type="OrthoDB" id="6120134at2759"/>
<sequence>MAVRLLLTVWLVFLVGRSAATEVFADDALSPAEVPQQTRDNIEVDSNKVEHLVETLKGMIEEGARDAGLEGGASVDELDADPPAEVMQELEAEGDRGIDDLMEEEERQVPDEDLGGETLMGGVTEELEEARHVAGGRRFARVCEHQTLTISCPAGRQIRILSALYGRTSQDFCPHSQIRTTSCRSENSMAQVRASCQGQSSCSVAASNSVFEDPCVGTFKYLEVRYACTGRPTTGCGGWTRWYDRDNPSATGDWETLTNIREENPGQICAAPSGIQARVKGSNTPASQTGRQFLHFNPGVGFVCRNGDQSGNKRCLDYEVRFWCP</sequence>
<evidence type="ECO:0000256" key="3">
    <source>
        <dbReference type="ARBA" id="ARBA00022729"/>
    </source>
</evidence>
<proteinExistence type="predicted"/>
<dbReference type="GeneID" id="118415997"/>
<dbReference type="Gene3D" id="2.60.120.740">
    <property type="match status" value="1"/>
</dbReference>
<dbReference type="AlphaFoldDB" id="A0A9J7L6H0"/>
<name>A0A9J7L6H0_BRAFL</name>
<organism evidence="7 8">
    <name type="scientific">Branchiostoma floridae</name>
    <name type="common">Florida lancelet</name>
    <name type="synonym">Amphioxus</name>
    <dbReference type="NCBI Taxonomy" id="7739"/>
    <lineage>
        <taxon>Eukaryota</taxon>
        <taxon>Metazoa</taxon>
        <taxon>Chordata</taxon>
        <taxon>Cephalochordata</taxon>
        <taxon>Leptocardii</taxon>
        <taxon>Amphioxiformes</taxon>
        <taxon>Branchiostomatidae</taxon>
        <taxon>Branchiostoma</taxon>
    </lineage>
</organism>
<dbReference type="CDD" id="cd22827">
    <property type="entry name" value="Gal_Rha_Lectin_SUL-I-like"/>
    <property type="match status" value="1"/>
</dbReference>
<keyword evidence="4" id="KW-0325">Glycoprotein</keyword>
<evidence type="ECO:0000256" key="5">
    <source>
        <dbReference type="SAM" id="SignalP"/>
    </source>
</evidence>
<protein>
    <submittedName>
        <fullName evidence="8">Latrophilin Cirl-like isoform X2</fullName>
    </submittedName>
</protein>
<feature type="domain" description="SUEL-type lectin" evidence="6">
    <location>
        <begin position="142"/>
        <end position="229"/>
    </location>
</feature>
<accession>A0A9J7L6H0</accession>
<dbReference type="InterPro" id="IPR043159">
    <property type="entry name" value="Lectin_gal-bd_sf"/>
</dbReference>
<feature type="signal peptide" evidence="5">
    <location>
        <begin position="1"/>
        <end position="20"/>
    </location>
</feature>
<evidence type="ECO:0000313" key="8">
    <source>
        <dbReference type="RefSeq" id="XP_035676917.1"/>
    </source>
</evidence>
<dbReference type="InterPro" id="IPR000922">
    <property type="entry name" value="Lectin_gal-bd_dom"/>
</dbReference>
<evidence type="ECO:0000256" key="2">
    <source>
        <dbReference type="ARBA" id="ARBA00022525"/>
    </source>
</evidence>
<dbReference type="RefSeq" id="XP_035676917.1">
    <property type="nucleotide sequence ID" value="XM_035821024.1"/>
</dbReference>